<evidence type="ECO:0000313" key="1">
    <source>
        <dbReference type="EMBL" id="EGC28412.1"/>
    </source>
</evidence>
<protein>
    <submittedName>
        <fullName evidence="1">Uncharacterized protein</fullName>
    </submittedName>
</protein>
<dbReference type="RefSeq" id="XP_003295062.1">
    <property type="nucleotide sequence ID" value="XM_003295014.1"/>
</dbReference>
<reference evidence="2" key="1">
    <citation type="journal article" date="2011" name="Genome Biol.">
        <title>Comparative genomics of the social amoebae Dictyostelium discoideum and Dictyostelium purpureum.</title>
        <authorList>
            <consortium name="US DOE Joint Genome Institute (JGI-PGF)"/>
            <person name="Sucgang R."/>
            <person name="Kuo A."/>
            <person name="Tian X."/>
            <person name="Salerno W."/>
            <person name="Parikh A."/>
            <person name="Feasley C.L."/>
            <person name="Dalin E."/>
            <person name="Tu H."/>
            <person name="Huang E."/>
            <person name="Barry K."/>
            <person name="Lindquist E."/>
            <person name="Shapiro H."/>
            <person name="Bruce D."/>
            <person name="Schmutz J."/>
            <person name="Salamov A."/>
            <person name="Fey P."/>
            <person name="Gaudet P."/>
            <person name="Anjard C."/>
            <person name="Babu M.M."/>
            <person name="Basu S."/>
            <person name="Bushmanova Y."/>
            <person name="van der Wel H."/>
            <person name="Katoh-Kurasawa M."/>
            <person name="Dinh C."/>
            <person name="Coutinho P.M."/>
            <person name="Saito T."/>
            <person name="Elias M."/>
            <person name="Schaap P."/>
            <person name="Kay R.R."/>
            <person name="Henrissat B."/>
            <person name="Eichinger L."/>
            <person name="Rivero F."/>
            <person name="Putnam N.H."/>
            <person name="West C.M."/>
            <person name="Loomis W.F."/>
            <person name="Chisholm R.L."/>
            <person name="Shaulsky G."/>
            <person name="Strassmann J.E."/>
            <person name="Queller D.C."/>
            <person name="Kuspa A."/>
            <person name="Grigoriev I.V."/>
        </authorList>
    </citation>
    <scope>NUCLEOTIDE SEQUENCE [LARGE SCALE GENOMIC DNA]</scope>
    <source>
        <strain evidence="2">QSDP1</strain>
    </source>
</reference>
<sequence length="115" mass="12945">MHSEPIKTDFILFTSNNNKYQSNHELLLNNNNNNNNFKININNNHKKSQSRRNSNSFNLWQSSLSYNSHTHQIRPNIIQLIKRLTFFRTITAAGAASCAATGGEGCTGGTGYNSR</sequence>
<name>F1A5W7_DICPU</name>
<dbReference type="EMBL" id="GL871645">
    <property type="protein sequence ID" value="EGC28412.1"/>
    <property type="molecule type" value="Genomic_DNA"/>
</dbReference>
<proteinExistence type="predicted"/>
<keyword evidence="2" id="KW-1185">Reference proteome</keyword>
<dbReference type="VEuPathDB" id="AmoebaDB:DICPUDRAFT_85489"/>
<dbReference type="InParanoid" id="F1A5W7"/>
<dbReference type="Proteomes" id="UP000001064">
    <property type="component" value="Unassembled WGS sequence"/>
</dbReference>
<accession>F1A5W7</accession>
<dbReference type="KEGG" id="dpp:DICPUDRAFT_85489"/>
<evidence type="ECO:0000313" key="2">
    <source>
        <dbReference type="Proteomes" id="UP000001064"/>
    </source>
</evidence>
<gene>
    <name evidence="1" type="ORF">DICPUDRAFT_85489</name>
</gene>
<dbReference type="GeneID" id="10511018"/>
<organism evidence="1 2">
    <name type="scientific">Dictyostelium purpureum</name>
    <name type="common">Slime mold</name>
    <dbReference type="NCBI Taxonomy" id="5786"/>
    <lineage>
        <taxon>Eukaryota</taxon>
        <taxon>Amoebozoa</taxon>
        <taxon>Evosea</taxon>
        <taxon>Eumycetozoa</taxon>
        <taxon>Dictyostelia</taxon>
        <taxon>Dictyosteliales</taxon>
        <taxon>Dictyosteliaceae</taxon>
        <taxon>Dictyostelium</taxon>
    </lineage>
</organism>
<dbReference type="AlphaFoldDB" id="F1A5W7"/>